<keyword evidence="10 12" id="KW-0739">Sodium transport</keyword>
<evidence type="ECO:0000313" key="14">
    <source>
        <dbReference type="Proteomes" id="UP000069272"/>
    </source>
</evidence>
<evidence type="ECO:0000313" key="13">
    <source>
        <dbReference type="EnsemblMetazoa" id="AALB015545-PA"/>
    </source>
</evidence>
<comment type="subcellular location">
    <subcellularLocation>
        <location evidence="1">Membrane</location>
        <topology evidence="1">Multi-pass membrane protein</topology>
    </subcellularLocation>
</comment>
<comment type="similarity">
    <text evidence="2 12">Belongs to the amiloride-sensitive sodium channel (TC 1.A.6) family.</text>
</comment>
<keyword evidence="5 12" id="KW-0812">Transmembrane</keyword>
<organism evidence="13 14">
    <name type="scientific">Anopheles albimanus</name>
    <name type="common">New world malaria mosquito</name>
    <dbReference type="NCBI Taxonomy" id="7167"/>
    <lineage>
        <taxon>Eukaryota</taxon>
        <taxon>Metazoa</taxon>
        <taxon>Ecdysozoa</taxon>
        <taxon>Arthropoda</taxon>
        <taxon>Hexapoda</taxon>
        <taxon>Insecta</taxon>
        <taxon>Pterygota</taxon>
        <taxon>Neoptera</taxon>
        <taxon>Endopterygota</taxon>
        <taxon>Diptera</taxon>
        <taxon>Nematocera</taxon>
        <taxon>Culicoidea</taxon>
        <taxon>Culicidae</taxon>
        <taxon>Anophelinae</taxon>
        <taxon>Anopheles</taxon>
    </lineage>
</organism>
<dbReference type="Proteomes" id="UP000069272">
    <property type="component" value="Chromosome 3L"/>
</dbReference>
<evidence type="ECO:0000256" key="8">
    <source>
        <dbReference type="ARBA" id="ARBA00023065"/>
    </source>
</evidence>
<evidence type="ECO:0000256" key="5">
    <source>
        <dbReference type="ARBA" id="ARBA00022692"/>
    </source>
</evidence>
<reference evidence="13 14" key="1">
    <citation type="journal article" date="2017" name="G3 (Bethesda)">
        <title>The Physical Genome Mapping of Anopheles albimanus Corrected Scaffold Misassemblies and Identified Interarm Rearrangements in Genus Anopheles.</title>
        <authorList>
            <person name="Artemov G.N."/>
            <person name="Peery A.N."/>
            <person name="Jiang X."/>
            <person name="Tu Z."/>
            <person name="Stegniy V.N."/>
            <person name="Sharakhova M.V."/>
            <person name="Sharakhov I.V."/>
        </authorList>
    </citation>
    <scope>NUCLEOTIDE SEQUENCE [LARGE SCALE GENOMIC DNA]</scope>
    <source>
        <strain evidence="13 14">ALBI9_A</strain>
    </source>
</reference>
<evidence type="ECO:0000256" key="2">
    <source>
        <dbReference type="ARBA" id="ARBA00007193"/>
    </source>
</evidence>
<keyword evidence="9" id="KW-0472">Membrane</keyword>
<keyword evidence="4 12" id="KW-0894">Sodium channel</keyword>
<sequence>MDEDNAIVCTGLNSTCNLNLEVMRNCQDVLFDVRYRGAEYNCSQIFHYSITEMGSCFTANSIYDQWVLGDLQFDMLPLKYNFWTRRRSLEFSYKNYDTVNYITVETYNNPEVRDEPVQKRKCRFPEERMSPTMPYSFSQCFLYNRIQFELELCNCTIPTSPKESNARQLTKQLHTFNKERSCMQACESLETNVIGYARVRLNISISCSRNCSCVCSEFYRAAESSRSPGKVVLEAINFPVLRYQRRVIRNDLDFVGNMESKLHGYLRCFMQDFLCFTVSLGGIGGLYFGVSLISVIEFLYSVFFKPFYLRVRLVQR</sequence>
<keyword evidence="14" id="KW-1185">Reference proteome</keyword>
<evidence type="ECO:0000256" key="1">
    <source>
        <dbReference type="ARBA" id="ARBA00004141"/>
    </source>
</evidence>
<keyword evidence="3 12" id="KW-0813">Transport</keyword>
<reference evidence="13" key="2">
    <citation type="submission" date="2022-08" db="UniProtKB">
        <authorList>
            <consortium name="EnsemblMetazoa"/>
        </authorList>
    </citation>
    <scope>IDENTIFICATION</scope>
    <source>
        <strain evidence="13">STECLA/ALBI9_A</strain>
    </source>
</reference>
<keyword evidence="11 12" id="KW-0407">Ion channel</keyword>
<name>A0A182FZW1_ANOAL</name>
<keyword evidence="6" id="KW-1133">Transmembrane helix</keyword>
<keyword evidence="7" id="KW-0915">Sodium</keyword>
<evidence type="ECO:0000256" key="6">
    <source>
        <dbReference type="ARBA" id="ARBA00022989"/>
    </source>
</evidence>
<dbReference type="GO" id="GO:0016020">
    <property type="term" value="C:membrane"/>
    <property type="evidence" value="ECO:0007669"/>
    <property type="project" value="UniProtKB-SubCell"/>
</dbReference>
<dbReference type="Pfam" id="PF00858">
    <property type="entry name" value="ASC"/>
    <property type="match status" value="1"/>
</dbReference>
<dbReference type="EnsemblMetazoa" id="AALB015545-RA">
    <property type="protein sequence ID" value="AALB015545-PA"/>
    <property type="gene ID" value="AALB015545"/>
</dbReference>
<evidence type="ECO:0000256" key="12">
    <source>
        <dbReference type="RuleBase" id="RU000679"/>
    </source>
</evidence>
<evidence type="ECO:0000256" key="3">
    <source>
        <dbReference type="ARBA" id="ARBA00022448"/>
    </source>
</evidence>
<evidence type="ECO:0000256" key="4">
    <source>
        <dbReference type="ARBA" id="ARBA00022461"/>
    </source>
</evidence>
<accession>A0A182FZW1</accession>
<keyword evidence="8 12" id="KW-0406">Ion transport</keyword>
<dbReference type="VEuPathDB" id="VectorBase:AALB20_026033"/>
<proteinExistence type="inferred from homology"/>
<evidence type="ECO:0000256" key="11">
    <source>
        <dbReference type="ARBA" id="ARBA00023303"/>
    </source>
</evidence>
<dbReference type="GO" id="GO:0005272">
    <property type="term" value="F:sodium channel activity"/>
    <property type="evidence" value="ECO:0007669"/>
    <property type="project" value="UniProtKB-KW"/>
</dbReference>
<dbReference type="InterPro" id="IPR001873">
    <property type="entry name" value="ENaC"/>
</dbReference>
<dbReference type="VEuPathDB" id="VectorBase:AALB015545"/>
<evidence type="ECO:0000256" key="10">
    <source>
        <dbReference type="ARBA" id="ARBA00023201"/>
    </source>
</evidence>
<dbReference type="STRING" id="7167.A0A182FZW1"/>
<evidence type="ECO:0000256" key="7">
    <source>
        <dbReference type="ARBA" id="ARBA00023053"/>
    </source>
</evidence>
<protein>
    <recommendedName>
        <fullName evidence="15">Amiloride-sensitive sodium channel</fullName>
    </recommendedName>
</protein>
<evidence type="ECO:0008006" key="15">
    <source>
        <dbReference type="Google" id="ProtNLM"/>
    </source>
</evidence>
<dbReference type="AlphaFoldDB" id="A0A182FZW1"/>
<evidence type="ECO:0000256" key="9">
    <source>
        <dbReference type="ARBA" id="ARBA00023136"/>
    </source>
</evidence>